<dbReference type="Pfam" id="PF13482">
    <property type="entry name" value="RNase_H_2"/>
    <property type="match status" value="1"/>
</dbReference>
<dbReference type="KEGG" id="mff:MFFC18_46990"/>
<feature type="domain" description="YprB ribonuclease H-like" evidence="6">
    <location>
        <begin position="324"/>
        <end position="506"/>
    </location>
</feature>
<sequence length="1128" mass="127018">MKKTNGAILFSATDLANHLACSHTTQLNRQYVDGDIKLEYREDPMLDLLIELGENHEQAYLEYLKGQGLSVVELKEFDGSSTEIAIKAMREGVDVIAQAWLSSRPWRGRTDFLIKVDTPSDFGDWSYEVSDTKLSQITKSSAVIQLCLYSEMLAEVQGVLPNSMSVVKPGDAKADAFEIDRLRVTDYMAYFRMAKSRFEAAMNAELDSSSYPEPCDHCKICNWWPLCNQVRRNDDHLSFVAGMTKSQRVEVVDQGISKLTTFAEADKPLCEYPKRGAVDSYNKSHRQAQIQLKGIRSGKPEYEFNEIENDRGFLRLPEPCPGDIFFDIEGNPRAMEDGLEYLFGYVTLDEGRTLYRGIWGLNKKDERKSFEQFIDCVLNRWEKFPEMHIYHFAPYEPSALKRLSLRHATRETELDDLLRGEIFVDLYGVTRQGIRASVESYSIKQLEQFYGFERAEVLEEASKALREVERLIELNMTDEIRDHHKEVVENYNKDDCLSTLVLRDWLETLRSELAGTGVDLPRPPLGDREAKDSVKEMSAEAARVFDLLAFDIEDEPVDDNQSARWLLAHTLEYFRREEKCMWWDYFTLKTMEYDELLRENRAIAGLGFVEERQPEKGNLPIHVYEFPIQDTILEARAKVRDTEDNSIGSIKFIDIKENLVGIKKAGAAVDIHPSSVFEFDIIPSGSLPVSLLEFGEQVANAAKSGKEIKSARYDLLAKKLPRLKTMQLPIEGAAKDNAISIALDLDNSYLGIQGPPGTGKTFVGSHVISELAKAGKRIGVCAVGHTVIINLLKKVHERCNERGISIPLAHCGGKHELPDYIKKVANKKVIESLDKGCVVGGTAWLWSSEPMMEQLDYLFIDEAGQMSLAMALAAGRAAKNIILLGDPQQLEQPQQALHPEGAEISSLAHVIDGNETMPPEKGLFLETTWRLHPKICGFNSEQFYENRLQSLEGLELQEIFAEPELSGNGLRFFPVEHEGNQNRSFEEVEFVCDLYDRLLSNGDQWATKDAELKPLTHDDILVIAPFNAQVSALKKALPDDTLVGTVDKFQGQEAAIVIYSMTCSSAEVAPRGMSFLYDRHRLNVATSRARALAIVVGSPALLNASCNSPAQMRLANALCRFHELSESI</sequence>
<protein>
    <submittedName>
        <fullName evidence="7">Viral (Superfamily 1) RNA helicase</fullName>
    </submittedName>
</protein>
<dbReference type="SUPFAM" id="SSF52540">
    <property type="entry name" value="P-loop containing nucleoside triphosphate hydrolases"/>
    <property type="match status" value="1"/>
</dbReference>
<dbReference type="InterPro" id="IPR019993">
    <property type="entry name" value="RecB_nuclease_TM0106_put"/>
</dbReference>
<dbReference type="EMBL" id="CP042912">
    <property type="protein sequence ID" value="QEG24776.1"/>
    <property type="molecule type" value="Genomic_DNA"/>
</dbReference>
<accession>A0A5B9PJE2</accession>
<dbReference type="AlphaFoldDB" id="A0A5B9PJE2"/>
<dbReference type="RefSeq" id="WP_075083669.1">
    <property type="nucleotide sequence ID" value="NZ_CP042912.1"/>
</dbReference>
<keyword evidence="2" id="KW-0378">Hydrolase</keyword>
<dbReference type="InterPro" id="IPR041679">
    <property type="entry name" value="DNA2/NAM7-like_C"/>
</dbReference>
<keyword evidence="8" id="KW-1185">Reference proteome</keyword>
<keyword evidence="1" id="KW-0547">Nucleotide-binding</keyword>
<dbReference type="InterPro" id="IPR038720">
    <property type="entry name" value="YprB_RNase_H-like_dom"/>
</dbReference>
<dbReference type="STRING" id="980251.GCA_001642875_00870"/>
<name>A0A5B9PJE2_9BACT</name>
<organism evidence="7 8">
    <name type="scientific">Mariniblastus fucicola</name>
    <dbReference type="NCBI Taxonomy" id="980251"/>
    <lineage>
        <taxon>Bacteria</taxon>
        <taxon>Pseudomonadati</taxon>
        <taxon>Planctomycetota</taxon>
        <taxon>Planctomycetia</taxon>
        <taxon>Pirellulales</taxon>
        <taxon>Pirellulaceae</taxon>
        <taxon>Mariniblastus</taxon>
    </lineage>
</organism>
<dbReference type="NCBIfam" id="TIGR03491">
    <property type="entry name" value="TM0106 family RecB-like putative nuclease"/>
    <property type="match status" value="1"/>
</dbReference>
<dbReference type="InterPro" id="IPR027417">
    <property type="entry name" value="P-loop_NTPase"/>
</dbReference>
<evidence type="ECO:0000256" key="1">
    <source>
        <dbReference type="ARBA" id="ARBA00022741"/>
    </source>
</evidence>
<dbReference type="Gene3D" id="3.40.50.300">
    <property type="entry name" value="P-loop containing nucleotide triphosphate hydrolases"/>
    <property type="match status" value="2"/>
</dbReference>
<dbReference type="CDD" id="cd17934">
    <property type="entry name" value="DEXXQc_Upf1-like"/>
    <property type="match status" value="1"/>
</dbReference>
<dbReference type="InterPro" id="IPR047187">
    <property type="entry name" value="SF1_C_Upf1"/>
</dbReference>
<evidence type="ECO:0000313" key="7">
    <source>
        <dbReference type="EMBL" id="QEG24776.1"/>
    </source>
</evidence>
<evidence type="ECO:0000256" key="2">
    <source>
        <dbReference type="ARBA" id="ARBA00022801"/>
    </source>
</evidence>
<keyword evidence="3 7" id="KW-0347">Helicase</keyword>
<gene>
    <name evidence="7" type="ORF">MFFC18_46990</name>
</gene>
<dbReference type="CDD" id="cd18808">
    <property type="entry name" value="SF1_C_Upf1"/>
    <property type="match status" value="1"/>
</dbReference>
<dbReference type="Pfam" id="PF13087">
    <property type="entry name" value="AAA_12"/>
    <property type="match status" value="1"/>
</dbReference>
<dbReference type="GO" id="GO:0043139">
    <property type="term" value="F:5'-3' DNA helicase activity"/>
    <property type="evidence" value="ECO:0007669"/>
    <property type="project" value="TreeGrafter"/>
</dbReference>
<dbReference type="PANTHER" id="PTHR43788:SF8">
    <property type="entry name" value="DNA-BINDING PROTEIN SMUBP-2"/>
    <property type="match status" value="1"/>
</dbReference>
<evidence type="ECO:0000259" key="5">
    <source>
        <dbReference type="Pfam" id="PF13087"/>
    </source>
</evidence>
<evidence type="ECO:0000313" key="8">
    <source>
        <dbReference type="Proteomes" id="UP000322214"/>
    </source>
</evidence>
<proteinExistence type="predicted"/>
<dbReference type="PANTHER" id="PTHR43788">
    <property type="entry name" value="DNA2/NAM7 HELICASE FAMILY MEMBER"/>
    <property type="match status" value="1"/>
</dbReference>
<dbReference type="GO" id="GO:0005524">
    <property type="term" value="F:ATP binding"/>
    <property type="evidence" value="ECO:0007669"/>
    <property type="project" value="UniProtKB-KW"/>
</dbReference>
<evidence type="ECO:0000256" key="4">
    <source>
        <dbReference type="ARBA" id="ARBA00022840"/>
    </source>
</evidence>
<evidence type="ECO:0000259" key="6">
    <source>
        <dbReference type="Pfam" id="PF13482"/>
    </source>
</evidence>
<evidence type="ECO:0000256" key="3">
    <source>
        <dbReference type="ARBA" id="ARBA00022806"/>
    </source>
</evidence>
<reference evidence="7 8" key="1">
    <citation type="submission" date="2019-08" db="EMBL/GenBank/DDBJ databases">
        <title>Deep-cultivation of Planctomycetes and their phenomic and genomic characterization uncovers novel biology.</title>
        <authorList>
            <person name="Wiegand S."/>
            <person name="Jogler M."/>
            <person name="Boedeker C."/>
            <person name="Pinto D."/>
            <person name="Vollmers J."/>
            <person name="Rivas-Marin E."/>
            <person name="Kohn T."/>
            <person name="Peeters S.H."/>
            <person name="Heuer A."/>
            <person name="Rast P."/>
            <person name="Oberbeckmann S."/>
            <person name="Bunk B."/>
            <person name="Jeske O."/>
            <person name="Meyerdierks A."/>
            <person name="Storesund J.E."/>
            <person name="Kallscheuer N."/>
            <person name="Luecker S."/>
            <person name="Lage O.M."/>
            <person name="Pohl T."/>
            <person name="Merkel B.J."/>
            <person name="Hornburger P."/>
            <person name="Mueller R.-W."/>
            <person name="Bruemmer F."/>
            <person name="Labrenz M."/>
            <person name="Spormann A.M."/>
            <person name="Op den Camp H."/>
            <person name="Overmann J."/>
            <person name="Amann R."/>
            <person name="Jetten M.S.M."/>
            <person name="Mascher T."/>
            <person name="Medema M.H."/>
            <person name="Devos D.P."/>
            <person name="Kaster A.-K."/>
            <person name="Ovreas L."/>
            <person name="Rohde M."/>
            <person name="Galperin M.Y."/>
            <person name="Jogler C."/>
        </authorList>
    </citation>
    <scope>NUCLEOTIDE SEQUENCE [LARGE SCALE GENOMIC DNA]</scope>
    <source>
        <strain evidence="7 8">FC18</strain>
    </source>
</reference>
<dbReference type="Pfam" id="PF13604">
    <property type="entry name" value="AAA_30"/>
    <property type="match status" value="1"/>
</dbReference>
<keyword evidence="4" id="KW-0067">ATP-binding</keyword>
<dbReference type="Proteomes" id="UP000322214">
    <property type="component" value="Chromosome"/>
</dbReference>
<dbReference type="OrthoDB" id="9757917at2"/>
<feature type="domain" description="DNA2/NAM7 helicase-like C-terminal" evidence="5">
    <location>
        <begin position="919"/>
        <end position="1098"/>
    </location>
</feature>
<dbReference type="GO" id="GO:0016787">
    <property type="term" value="F:hydrolase activity"/>
    <property type="evidence" value="ECO:0007669"/>
    <property type="project" value="UniProtKB-KW"/>
</dbReference>
<dbReference type="InterPro" id="IPR050534">
    <property type="entry name" value="Coronavir_polyprotein_1ab"/>
</dbReference>